<feature type="transmembrane region" description="Helical" evidence="1">
    <location>
        <begin position="1111"/>
        <end position="1132"/>
    </location>
</feature>
<dbReference type="Proteomes" id="UP000187455">
    <property type="component" value="Unassembled WGS sequence"/>
</dbReference>
<sequence length="1135" mass="130066">MMSYREEKETIISHFLSSLHSSSPEKVLKDLPVWFINTAKNLKYRDELDLLFQIIEILCHRLYNWVDEHLSSESYNVSEVDSVCRIFSPNGWLLQLCLKHRIDLQDRIFSSAQIINATSSPFIGTESAPPNQDSKLPIWEIPCTFFPESVQIDLNLQNHQTQIYSHHFTELSSRSFNDDKTKNTFILLDPYEFVLFSVISSLGNRTNDIFCSSDFKETPMKKSVFINYHVLETYSSLANEFVSYFLPFNSEIIQSTPDNSHKNLHTSIISSPTNSRVKFTFKSHSQTVFDFCDEKVGLGLSKLFCEFSSCFWLPKAPGSALVSAISRPGKIYFNEKDWKWNPNPKIYSGLVCFHKIVIALAASQSWKELSFIFNLDEFDFDRDTIKKISLNESVRKMVSSCEFGESILESLGLVFGSRSNCVSDMGNDDISNPKLNIELSCISLLVEIWLEYALPWSLNLTCRDFRDFNSERILSKLYQPLPDGGNHNFPPEWIFRMRYIINNPLPELYLPTLYLFFSSVVPSYDLLAIKPCTIHSYSNNSSKNDKNIHPSSLNISNSENLELNSLNSDISEKISTLNLISSDYYPGFTPSIIYYLPPAKESIESPIKRASVLSETVITRMKSAFGLKRRCGCSEGADILSILIKVISSFGYGYTKVALASVEISKNKKYFSKSNEELINHTLWSRDLIENETYNVNINTSKLNNNPPTLEVENLGEFRLLDRESRGYLSKVQEVLTLNDFENNYSSFSSYDYILPSNTSISKKFFDTTLDNFYPNHENFSKFFSSHSNTILPLLHLLLQSLSTSRLIRKKLSDALNGDKHPFQNLGLKDFNNISNNNSSKSDKNDTFIWDSFGSIIANLVDSIGLKQYISNMSTNHVDIIDFSKTYIDSAKTQFKNLSQVNDRILFLLNVTIMTFGVTPSQISFLLSTMGSNLSYEKLNTISPLPRRITSKYSKRKSSLTKSFKNMKNSYSNSETTIASKSFVTPTVDCEKLEIAESLSKKYKLLARDFLDTDLKTVGHQKYSKSEKNTFEPSSDQQYGYSFLSDIDQNPISYHENEFLYQVSRILDSQVDSILDFISHKLSISLGSDSLILGFLSFWKKNRPSFRFFASYNNIRFSIVVFVFCFIVRYIFFYS</sequence>
<feature type="transmembrane region" description="Helical" evidence="1">
    <location>
        <begin position="1082"/>
        <end position="1099"/>
    </location>
</feature>
<reference evidence="2 3" key="1">
    <citation type="journal article" date="2016" name="Mol. Biol. Evol.">
        <title>Genome-Wide Survey of Gut Fungi (Harpellales) Reveals the First Horizontally Transferred Ubiquitin Gene from a Mosquito Host.</title>
        <authorList>
            <person name="Wang Y."/>
            <person name="White M.M."/>
            <person name="Kvist S."/>
            <person name="Moncalvo J.M."/>
        </authorList>
    </citation>
    <scope>NUCLEOTIDE SEQUENCE [LARGE SCALE GENOMIC DNA]</scope>
    <source>
        <strain evidence="2 3">ALG-7-W6</strain>
    </source>
</reference>
<dbReference type="OrthoDB" id="5599524at2759"/>
<name>A0A1R0H2P4_9FUNG</name>
<dbReference type="AlphaFoldDB" id="A0A1R0H2P4"/>
<comment type="caution">
    <text evidence="2">The sequence shown here is derived from an EMBL/GenBank/DDBJ whole genome shotgun (WGS) entry which is preliminary data.</text>
</comment>
<evidence type="ECO:0000313" key="2">
    <source>
        <dbReference type="EMBL" id="OLY83406.1"/>
    </source>
</evidence>
<evidence type="ECO:0000313" key="3">
    <source>
        <dbReference type="Proteomes" id="UP000187455"/>
    </source>
</evidence>
<accession>A0A1R0H2P4</accession>
<evidence type="ECO:0000256" key="1">
    <source>
        <dbReference type="SAM" id="Phobius"/>
    </source>
</evidence>
<keyword evidence="1" id="KW-0812">Transmembrane</keyword>
<dbReference type="EMBL" id="LSSL01000922">
    <property type="protein sequence ID" value="OLY83406.1"/>
    <property type="molecule type" value="Genomic_DNA"/>
</dbReference>
<protein>
    <submittedName>
        <fullName evidence="2">Uncharacterized protein</fullName>
    </submittedName>
</protein>
<keyword evidence="1" id="KW-1133">Transmembrane helix</keyword>
<keyword evidence="1" id="KW-0472">Membrane</keyword>
<keyword evidence="3" id="KW-1185">Reference proteome</keyword>
<proteinExistence type="predicted"/>
<gene>
    <name evidence="2" type="ORF">AYI68_g2453</name>
</gene>
<organism evidence="2 3">
    <name type="scientific">Smittium mucronatum</name>
    <dbReference type="NCBI Taxonomy" id="133383"/>
    <lineage>
        <taxon>Eukaryota</taxon>
        <taxon>Fungi</taxon>
        <taxon>Fungi incertae sedis</taxon>
        <taxon>Zoopagomycota</taxon>
        <taxon>Kickxellomycotina</taxon>
        <taxon>Harpellomycetes</taxon>
        <taxon>Harpellales</taxon>
        <taxon>Legeriomycetaceae</taxon>
        <taxon>Smittium</taxon>
    </lineage>
</organism>